<dbReference type="Pfam" id="PF08378">
    <property type="entry name" value="NERD"/>
    <property type="match status" value="1"/>
</dbReference>
<evidence type="ECO:0000256" key="1">
    <source>
        <dbReference type="SAM" id="MobiDB-lite"/>
    </source>
</evidence>
<dbReference type="OrthoDB" id="5500241at2"/>
<dbReference type="InterPro" id="IPR011528">
    <property type="entry name" value="NERD"/>
</dbReference>
<feature type="region of interest" description="Disordered" evidence="1">
    <location>
        <begin position="208"/>
        <end position="235"/>
    </location>
</feature>
<dbReference type="PROSITE" id="PS50965">
    <property type="entry name" value="NERD"/>
    <property type="match status" value="1"/>
</dbReference>
<organism evidence="3 4">
    <name type="scientific">Vibrio brasiliensis LMG 20546</name>
    <dbReference type="NCBI Taxonomy" id="945543"/>
    <lineage>
        <taxon>Bacteria</taxon>
        <taxon>Pseudomonadati</taxon>
        <taxon>Pseudomonadota</taxon>
        <taxon>Gammaproteobacteria</taxon>
        <taxon>Vibrionales</taxon>
        <taxon>Vibrionaceae</taxon>
        <taxon>Vibrio</taxon>
        <taxon>Vibrio oreintalis group</taxon>
    </lineage>
</organism>
<feature type="compositionally biased region" description="Polar residues" evidence="1">
    <location>
        <begin position="222"/>
        <end position="235"/>
    </location>
</feature>
<dbReference type="RefSeq" id="WP_006881360.1">
    <property type="nucleotide sequence ID" value="NZ_AEVS01000108.1"/>
</dbReference>
<reference evidence="3 4" key="1">
    <citation type="journal article" date="2012" name="Int. J. Syst. Evol. Microbiol.">
        <title>Vibrio caribbeanicus sp. nov., isolated from the marine sponge Scleritoderma cyanea.</title>
        <authorList>
            <person name="Hoffmann M."/>
            <person name="Monday S.R."/>
            <person name="Allard M.W."/>
            <person name="Strain E.A."/>
            <person name="Whittaker P."/>
            <person name="Naum M."/>
            <person name="McCarthy P.J."/>
            <person name="Lopez J.V."/>
            <person name="Fischer M."/>
            <person name="Brown E.W."/>
        </authorList>
    </citation>
    <scope>NUCLEOTIDE SEQUENCE [LARGE SCALE GENOMIC DNA]</scope>
    <source>
        <strain evidence="3 4">LMG 20546</strain>
    </source>
</reference>
<dbReference type="STRING" id="945543.VIBR0546_08455"/>
<comment type="caution">
    <text evidence="3">The sequence shown here is derived from an EMBL/GenBank/DDBJ whole genome shotgun (WGS) entry which is preliminary data.</text>
</comment>
<keyword evidence="4" id="KW-1185">Reference proteome</keyword>
<sequence>MIVKEKALSTSNSYKKTLGDQVENSVAFYLKREFSDQGNVLVFHDLRFEHKGEFAQIDHLVVYKKGFIVIESKSIKGTVKVNDQLEWQRTVRGQWVGMPSPITQASLQSKLLKDLLNDSADLLLMKVLGLQGYFGGRCWDTLCAASNDAIIDRAHIPSKLSQQIVKAEGVALRVKELISRHSNLLKPNPSFNDTEMNNIKYFLLSEHKPQNNTSTEEPEVNTRASYKQHSPTEENNSLGFGVTCRECSSANTVPKYGKFGYYVSCSDCNTNTSMKLRCQACGNRSTRVSKRKQVYTVSCDCGQQTQFEYPGALSNNNSFNEYGSKPES</sequence>
<protein>
    <recommendedName>
        <fullName evidence="2">NERD domain-containing protein</fullName>
    </recommendedName>
</protein>
<gene>
    <name evidence="3" type="ORF">VIBR0546_08455</name>
</gene>
<accession>E8LZU4</accession>
<dbReference type="EMBL" id="AEVS01000108">
    <property type="protein sequence ID" value="EGA63770.1"/>
    <property type="molecule type" value="Genomic_DNA"/>
</dbReference>
<name>E8LZU4_9VIBR</name>
<dbReference type="eggNOG" id="COG0551">
    <property type="taxonomic scope" value="Bacteria"/>
</dbReference>
<dbReference type="Proteomes" id="UP000004371">
    <property type="component" value="Unassembled WGS sequence"/>
</dbReference>
<evidence type="ECO:0000313" key="4">
    <source>
        <dbReference type="Proteomes" id="UP000004371"/>
    </source>
</evidence>
<evidence type="ECO:0000259" key="2">
    <source>
        <dbReference type="PROSITE" id="PS50965"/>
    </source>
</evidence>
<dbReference type="AlphaFoldDB" id="E8LZU4"/>
<proteinExistence type="predicted"/>
<evidence type="ECO:0000313" key="3">
    <source>
        <dbReference type="EMBL" id="EGA63770.1"/>
    </source>
</evidence>
<feature type="domain" description="NERD" evidence="2">
    <location>
        <begin position="18"/>
        <end position="135"/>
    </location>
</feature>